<comment type="similarity">
    <text evidence="1">Belongs to the polysaccharide synthase family.</text>
</comment>
<dbReference type="PANTHER" id="PTHR43318">
    <property type="entry name" value="UDP-N-ACETYLGLUCOSAMINE 4,6-DEHYDRATASE"/>
    <property type="match status" value="1"/>
</dbReference>
<evidence type="ECO:0000259" key="2">
    <source>
        <dbReference type="Pfam" id="PF02719"/>
    </source>
</evidence>
<dbReference type="AlphaFoldDB" id="A0A4R1L8X8"/>
<sequence length="377" mass="40974">MTVIADNDFRAWGTLLRRNPIIVDHAHLRTILAGKRVLVTGAGGWIGSALTKALAAHDPAHLVLVDASEHALYEIDRAMRERDDAPPHTSVLGNICDRLTMADIFVRHVPQIVYHAAAYKHVPLMERNPFAAVQNNALGTYTLAQVAADCRTEQLIMISTDKAADPVSIMGASKRLAELVLMAGAADHVKWKALRLGNVIGSHGSVVPLFAQQIARGGPVTVTHRHARRYFLTTQEAVECLLLAASGDFGTAILVPELGEPVLIEDIARHMLAQLSSSRAAPVPIVYTGLRTGDKMVEALLATHESITASSSFLRVVDSSAIPSDLLHRTLRELGSCCRNCDADELLRLMLRAIPEYQPSELLLHPHTTVLERVPTA</sequence>
<gene>
    <name evidence="3" type="ORF">C7378_2421</name>
</gene>
<name>A0A4R1L8X8_9BACT</name>
<dbReference type="CDD" id="cd05237">
    <property type="entry name" value="UDP_invert_4-6DH_SDR_e"/>
    <property type="match status" value="1"/>
</dbReference>
<organism evidence="3 4">
    <name type="scientific">Acidipila rosea</name>
    <dbReference type="NCBI Taxonomy" id="768535"/>
    <lineage>
        <taxon>Bacteria</taxon>
        <taxon>Pseudomonadati</taxon>
        <taxon>Acidobacteriota</taxon>
        <taxon>Terriglobia</taxon>
        <taxon>Terriglobales</taxon>
        <taxon>Acidobacteriaceae</taxon>
        <taxon>Acidipila</taxon>
    </lineage>
</organism>
<reference evidence="3 4" key="1">
    <citation type="submission" date="2019-03" db="EMBL/GenBank/DDBJ databases">
        <title>Genomic Encyclopedia of Type Strains, Phase IV (KMG-IV): sequencing the most valuable type-strain genomes for metagenomic binning, comparative biology and taxonomic classification.</title>
        <authorList>
            <person name="Goeker M."/>
        </authorList>
    </citation>
    <scope>NUCLEOTIDE SEQUENCE [LARGE SCALE GENOMIC DNA]</scope>
    <source>
        <strain evidence="3 4">DSM 103428</strain>
    </source>
</reference>
<feature type="domain" description="Polysaccharide biosynthesis protein CapD-like" evidence="2">
    <location>
        <begin position="37"/>
        <end position="309"/>
    </location>
</feature>
<evidence type="ECO:0000313" key="4">
    <source>
        <dbReference type="Proteomes" id="UP000295210"/>
    </source>
</evidence>
<proteinExistence type="inferred from homology"/>
<dbReference type="PANTHER" id="PTHR43318:SF1">
    <property type="entry name" value="POLYSACCHARIDE BIOSYNTHESIS PROTEIN EPSC-RELATED"/>
    <property type="match status" value="1"/>
</dbReference>
<dbReference type="Proteomes" id="UP000295210">
    <property type="component" value="Unassembled WGS sequence"/>
</dbReference>
<protein>
    <submittedName>
        <fullName evidence="3">Polysaccharide biosynthesis protein</fullName>
    </submittedName>
</protein>
<comment type="caution">
    <text evidence="3">The sequence shown here is derived from an EMBL/GenBank/DDBJ whole genome shotgun (WGS) entry which is preliminary data.</text>
</comment>
<dbReference type="InterPro" id="IPR051203">
    <property type="entry name" value="Polysaccharide_Synthase-Rel"/>
</dbReference>
<dbReference type="InterPro" id="IPR003869">
    <property type="entry name" value="Polysac_CapD-like"/>
</dbReference>
<keyword evidence="4" id="KW-1185">Reference proteome</keyword>
<dbReference type="Pfam" id="PF02719">
    <property type="entry name" value="Polysacc_synt_2"/>
    <property type="match status" value="1"/>
</dbReference>
<dbReference type="InterPro" id="IPR036291">
    <property type="entry name" value="NAD(P)-bd_dom_sf"/>
</dbReference>
<evidence type="ECO:0000313" key="3">
    <source>
        <dbReference type="EMBL" id="TCK72829.1"/>
    </source>
</evidence>
<dbReference type="EMBL" id="SMGK01000003">
    <property type="protein sequence ID" value="TCK72829.1"/>
    <property type="molecule type" value="Genomic_DNA"/>
</dbReference>
<accession>A0A4R1L8X8</accession>
<dbReference type="SUPFAM" id="SSF51735">
    <property type="entry name" value="NAD(P)-binding Rossmann-fold domains"/>
    <property type="match status" value="1"/>
</dbReference>
<evidence type="ECO:0000256" key="1">
    <source>
        <dbReference type="ARBA" id="ARBA00007430"/>
    </source>
</evidence>
<dbReference type="Gene3D" id="3.40.50.720">
    <property type="entry name" value="NAD(P)-binding Rossmann-like Domain"/>
    <property type="match status" value="1"/>
</dbReference>